<name>U6KST9_EIMTE</name>
<dbReference type="AlphaFoldDB" id="U6KST9"/>
<proteinExistence type="predicted"/>
<dbReference type="EMBL" id="HG674805">
    <property type="protein sequence ID" value="CDJ39983.1"/>
    <property type="molecule type" value="Genomic_DNA"/>
</dbReference>
<evidence type="ECO:0000313" key="1">
    <source>
        <dbReference type="EMBL" id="CDJ39983.1"/>
    </source>
</evidence>
<dbReference type="Proteomes" id="UP000030747">
    <property type="component" value="Unassembled WGS sequence"/>
</dbReference>
<sequence>MLRLRKVMGRRRLLLRARGIAKLFLYLRRQKCQWLARLCAARVLLLQVSAVRSKALRDFAAPLAEALRAAAAAAAAEKEAAAAAAQQAEQQQREETMALRIQ</sequence>
<organism evidence="1 2">
    <name type="scientific">Eimeria tenella</name>
    <name type="common">Coccidian parasite</name>
    <dbReference type="NCBI Taxonomy" id="5802"/>
    <lineage>
        <taxon>Eukaryota</taxon>
        <taxon>Sar</taxon>
        <taxon>Alveolata</taxon>
        <taxon>Apicomplexa</taxon>
        <taxon>Conoidasida</taxon>
        <taxon>Coccidia</taxon>
        <taxon>Eucoccidiorida</taxon>
        <taxon>Eimeriorina</taxon>
        <taxon>Eimeriidae</taxon>
        <taxon>Eimeria</taxon>
    </lineage>
</organism>
<reference evidence="1" key="1">
    <citation type="submission" date="2013-10" db="EMBL/GenBank/DDBJ databases">
        <title>Genomic analysis of the causative agents of coccidiosis in chickens.</title>
        <authorList>
            <person name="Reid A.J."/>
            <person name="Blake D."/>
            <person name="Billington K."/>
            <person name="Browne H."/>
            <person name="Dunn M."/>
            <person name="Hung S."/>
            <person name="Kawahara F."/>
            <person name="Miranda-Saavedra D."/>
            <person name="Mourier T."/>
            <person name="Nagra H."/>
            <person name="Otto T.D."/>
            <person name="Rawlings N."/>
            <person name="Sanchez A."/>
            <person name="Sanders M."/>
            <person name="Subramaniam C."/>
            <person name="Tay Y."/>
            <person name="Dear P."/>
            <person name="Doerig C."/>
            <person name="Gruber A."/>
            <person name="Parkinson J."/>
            <person name="Shirley M."/>
            <person name="Wan K.L."/>
            <person name="Berriman M."/>
            <person name="Tomley F."/>
            <person name="Pain A."/>
        </authorList>
    </citation>
    <scope>NUCLEOTIDE SEQUENCE [LARGE SCALE GENOMIC DNA]</scope>
    <source>
        <strain evidence="1">Houghton</strain>
    </source>
</reference>
<dbReference type="GeneID" id="25257605"/>
<evidence type="ECO:0000313" key="2">
    <source>
        <dbReference type="Proteomes" id="UP000030747"/>
    </source>
</evidence>
<accession>U6KST9</accession>
<keyword evidence="2" id="KW-1185">Reference proteome</keyword>
<gene>
    <name evidence="1" type="ORF">ETH_00042830</name>
</gene>
<feature type="non-terminal residue" evidence="1">
    <location>
        <position position="102"/>
    </location>
</feature>
<dbReference type="RefSeq" id="XP_013230736.1">
    <property type="nucleotide sequence ID" value="XM_013375282.1"/>
</dbReference>
<reference evidence="1" key="2">
    <citation type="submission" date="2013-10" db="EMBL/GenBank/DDBJ databases">
        <authorList>
            <person name="Aslett M."/>
        </authorList>
    </citation>
    <scope>NUCLEOTIDE SEQUENCE [LARGE SCALE GENOMIC DNA]</scope>
    <source>
        <strain evidence="1">Houghton</strain>
    </source>
</reference>
<protein>
    <submittedName>
        <fullName evidence="1">Uncharacterized protein</fullName>
    </submittedName>
</protein>